<dbReference type="Gene3D" id="6.10.140.2220">
    <property type="match status" value="1"/>
</dbReference>
<dbReference type="SUPFAM" id="SSF82199">
    <property type="entry name" value="SET domain"/>
    <property type="match status" value="1"/>
</dbReference>
<keyword evidence="3" id="KW-0808">Transferase</keyword>
<comment type="caution">
    <text evidence="13">The sequence shown here is derived from an EMBL/GenBank/DDBJ whole genome shotgun (WGS) entry which is preliminary data.</text>
</comment>
<dbReference type="PROSITE" id="PS50865">
    <property type="entry name" value="ZF_MYND_2"/>
    <property type="match status" value="1"/>
</dbReference>
<evidence type="ECO:0000313" key="13">
    <source>
        <dbReference type="EMBL" id="PWA27809.1"/>
    </source>
</evidence>
<evidence type="ECO:0000256" key="10">
    <source>
        <dbReference type="SAM" id="MobiDB-lite"/>
    </source>
</evidence>
<evidence type="ECO:0000256" key="5">
    <source>
        <dbReference type="ARBA" id="ARBA00022723"/>
    </source>
</evidence>
<dbReference type="PROSITE" id="PS01360">
    <property type="entry name" value="ZF_MYND_1"/>
    <property type="match status" value="1"/>
</dbReference>
<dbReference type="InterPro" id="IPR050869">
    <property type="entry name" value="H3K4_H4K5_MeTrfase"/>
</dbReference>
<dbReference type="GO" id="GO:0032259">
    <property type="term" value="P:methylation"/>
    <property type="evidence" value="ECO:0007669"/>
    <property type="project" value="UniProtKB-KW"/>
</dbReference>
<dbReference type="PROSITE" id="PS50280">
    <property type="entry name" value="SET"/>
    <property type="match status" value="1"/>
</dbReference>
<keyword evidence="14" id="KW-1185">Reference proteome</keyword>
<dbReference type="GO" id="GO:0140999">
    <property type="term" value="F:histone H3K4 trimethyltransferase activity"/>
    <property type="evidence" value="ECO:0007669"/>
    <property type="project" value="UniProtKB-EC"/>
</dbReference>
<dbReference type="InterPro" id="IPR001214">
    <property type="entry name" value="SET_dom"/>
</dbReference>
<dbReference type="InterPro" id="IPR002893">
    <property type="entry name" value="Znf_MYND"/>
</dbReference>
<dbReference type="EMBL" id="NHOQ01001000">
    <property type="protein sequence ID" value="PWA27809.1"/>
    <property type="molecule type" value="Genomic_DNA"/>
</dbReference>
<dbReference type="PANTHER" id="PTHR12197">
    <property type="entry name" value="HISTONE-LYSINE N-METHYLTRANSFERASE SMYD"/>
    <property type="match status" value="1"/>
</dbReference>
<proteinExistence type="predicted"/>
<protein>
    <recommendedName>
        <fullName evidence="1">[histone H3]-lysine(4) N-trimethyltransferase</fullName>
        <ecNumber evidence="1">2.1.1.354</ecNumber>
    </recommendedName>
</protein>
<reference evidence="13 14" key="1">
    <citation type="journal article" date="2018" name="G3 (Bethesda)">
        <title>A High-Quality Reference Genome for the Invasive Mosquitofish Gambusia affinis Using a Chicago Library.</title>
        <authorList>
            <person name="Hoffberg S.L."/>
            <person name="Troendle N.J."/>
            <person name="Glenn T.C."/>
            <person name="Mahmud O."/>
            <person name="Louha S."/>
            <person name="Chalopin D."/>
            <person name="Bennetzen J.L."/>
            <person name="Mauricio R."/>
        </authorList>
    </citation>
    <scope>NUCLEOTIDE SEQUENCE [LARGE SCALE GENOMIC DNA]</scope>
    <source>
        <strain evidence="13">NE01/NJP1002.9</strain>
        <tissue evidence="13">Muscle</tissue>
    </source>
</reference>
<keyword evidence="5" id="KW-0479">Metal-binding</keyword>
<dbReference type="Gene3D" id="2.170.270.10">
    <property type="entry name" value="SET domain"/>
    <property type="match status" value="2"/>
</dbReference>
<evidence type="ECO:0000256" key="8">
    <source>
        <dbReference type="ARBA" id="ARBA00047571"/>
    </source>
</evidence>
<dbReference type="PANTHER" id="PTHR12197:SF290">
    <property type="entry name" value="N-LYSINE METHYLTRANSFERASE SMYD2-B"/>
    <property type="match status" value="1"/>
</dbReference>
<sequence>MAAPHPEEPSGMYHQEETQRKTQDMTERLPGNALGFPEELAQATGERKFSSKEPKSGLSRAMTGLIEGIEKFDSPGKGRGLRVTKAFKVGELLFSSPPYSYVLSVEERGNYCEFCFTRKEGLARCGKCKKAFYCNAKCQKGDWAMHKLECSAMNAFGENWCPSDTTRLVARILAKKVGLNMKKKVFLNCFNQVLFFNNNMSNVLIPNQKMMKERCVSEKMLLIEELQSHLEDEDNEKRERTDTDIAALHRFYPKHLELPDHKDLLTLYSQVACNGFTIEDDELSHIGTAVYPDVALINHSCLPSVIVTYNGTSAEVRAVQDMKPGDEVLISYIDLLYPTDDRNNRLRECYYFTCDCLECKTKSKDKAKLKIRKQSDPVEPHVVDNMIRYARNTVREFRALKHSLEKMGAVFDDSNVYMLHMMYQAMGVCIYMQDADGAIRYGEKILKPYSKLYPPYSLNVSSMYLKMGRIYINMDRNSEGTSALKKAMAIMEVAHGKNHPFLKDLRKEIGQKQLIISSARITTPVRPTPALQCTTTGGLRLFEVSSMVLVCLLTD</sequence>
<dbReference type="GO" id="GO:0005634">
    <property type="term" value="C:nucleus"/>
    <property type="evidence" value="ECO:0007669"/>
    <property type="project" value="TreeGrafter"/>
</dbReference>
<evidence type="ECO:0000256" key="3">
    <source>
        <dbReference type="ARBA" id="ARBA00022679"/>
    </source>
</evidence>
<evidence type="ECO:0000256" key="6">
    <source>
        <dbReference type="ARBA" id="ARBA00022771"/>
    </source>
</evidence>
<evidence type="ECO:0000256" key="1">
    <source>
        <dbReference type="ARBA" id="ARBA00012182"/>
    </source>
</evidence>
<evidence type="ECO:0000256" key="4">
    <source>
        <dbReference type="ARBA" id="ARBA00022691"/>
    </source>
</evidence>
<gene>
    <name evidence="13" type="ORF">CCH79_00000355</name>
</gene>
<evidence type="ECO:0000256" key="9">
    <source>
        <dbReference type="PROSITE-ProRule" id="PRU00134"/>
    </source>
</evidence>
<keyword evidence="2" id="KW-0489">Methyltransferase</keyword>
<dbReference type="InterPro" id="IPR046341">
    <property type="entry name" value="SET_dom_sf"/>
</dbReference>
<evidence type="ECO:0000313" key="14">
    <source>
        <dbReference type="Proteomes" id="UP000250572"/>
    </source>
</evidence>
<dbReference type="Pfam" id="PF01753">
    <property type="entry name" value="zf-MYND"/>
    <property type="match status" value="1"/>
</dbReference>
<dbReference type="Proteomes" id="UP000250572">
    <property type="component" value="Unassembled WGS sequence"/>
</dbReference>
<feature type="region of interest" description="Disordered" evidence="10">
    <location>
        <begin position="1"/>
        <end position="56"/>
    </location>
</feature>
<feature type="domain" description="SET" evidence="11">
    <location>
        <begin position="67"/>
        <end position="333"/>
    </location>
</feature>
<accession>A0A315VZD0</accession>
<dbReference type="STRING" id="33528.ENSGAFP00000015256"/>
<keyword evidence="4" id="KW-0949">S-adenosyl-L-methionine</keyword>
<evidence type="ECO:0000256" key="2">
    <source>
        <dbReference type="ARBA" id="ARBA00022603"/>
    </source>
</evidence>
<dbReference type="AlphaFoldDB" id="A0A315VZD0"/>
<evidence type="ECO:0000259" key="11">
    <source>
        <dbReference type="PROSITE" id="PS50280"/>
    </source>
</evidence>
<keyword evidence="6 9" id="KW-0863">Zinc-finger</keyword>
<dbReference type="GO" id="GO:0008270">
    <property type="term" value="F:zinc ion binding"/>
    <property type="evidence" value="ECO:0007669"/>
    <property type="project" value="UniProtKB-KW"/>
</dbReference>
<name>A0A315VZD0_GAMAF</name>
<organism evidence="13 14">
    <name type="scientific">Gambusia affinis</name>
    <name type="common">Western mosquitofish</name>
    <name type="synonym">Heterandria affinis</name>
    <dbReference type="NCBI Taxonomy" id="33528"/>
    <lineage>
        <taxon>Eukaryota</taxon>
        <taxon>Metazoa</taxon>
        <taxon>Chordata</taxon>
        <taxon>Craniata</taxon>
        <taxon>Vertebrata</taxon>
        <taxon>Euteleostomi</taxon>
        <taxon>Actinopterygii</taxon>
        <taxon>Neopterygii</taxon>
        <taxon>Teleostei</taxon>
        <taxon>Neoteleostei</taxon>
        <taxon>Acanthomorphata</taxon>
        <taxon>Ovalentaria</taxon>
        <taxon>Atherinomorphae</taxon>
        <taxon>Cyprinodontiformes</taxon>
        <taxon>Poeciliidae</taxon>
        <taxon>Poeciliinae</taxon>
        <taxon>Gambusia</taxon>
    </lineage>
</organism>
<dbReference type="InterPro" id="IPR011990">
    <property type="entry name" value="TPR-like_helical_dom_sf"/>
</dbReference>
<feature type="domain" description="MYND-type" evidence="12">
    <location>
        <begin position="112"/>
        <end position="150"/>
    </location>
</feature>
<dbReference type="Pfam" id="PF00856">
    <property type="entry name" value="SET"/>
    <property type="match status" value="1"/>
</dbReference>
<comment type="catalytic activity">
    <reaction evidence="8">
        <text>L-lysyl(4)-[histone H3] + 3 S-adenosyl-L-methionine = N(6),N(6),N(6)-trimethyl-L-lysyl(4)-[histone H3] + 3 S-adenosyl-L-homocysteine + 3 H(+)</text>
        <dbReference type="Rhea" id="RHEA:60260"/>
        <dbReference type="Rhea" id="RHEA-COMP:15537"/>
        <dbReference type="Rhea" id="RHEA-COMP:15547"/>
        <dbReference type="ChEBI" id="CHEBI:15378"/>
        <dbReference type="ChEBI" id="CHEBI:29969"/>
        <dbReference type="ChEBI" id="CHEBI:57856"/>
        <dbReference type="ChEBI" id="CHEBI:59789"/>
        <dbReference type="ChEBI" id="CHEBI:61961"/>
        <dbReference type="EC" id="2.1.1.354"/>
    </reaction>
</comment>
<dbReference type="FunFam" id="2.170.270.10:FF:000013">
    <property type="entry name" value="Histone-lysine N-methyltransferase SMYD1 isoform 1"/>
    <property type="match status" value="1"/>
</dbReference>
<feature type="compositionally biased region" description="Basic and acidic residues" evidence="10">
    <location>
        <begin position="45"/>
        <end position="55"/>
    </location>
</feature>
<dbReference type="Gene3D" id="1.25.40.10">
    <property type="entry name" value="Tetratricopeptide repeat domain"/>
    <property type="match status" value="1"/>
</dbReference>
<dbReference type="EC" id="2.1.1.354" evidence="1"/>
<evidence type="ECO:0000259" key="12">
    <source>
        <dbReference type="PROSITE" id="PS50865"/>
    </source>
</evidence>
<feature type="compositionally biased region" description="Basic and acidic residues" evidence="10">
    <location>
        <begin position="1"/>
        <end position="27"/>
    </location>
</feature>
<keyword evidence="7" id="KW-0862">Zinc</keyword>
<evidence type="ECO:0000256" key="7">
    <source>
        <dbReference type="ARBA" id="ARBA00022833"/>
    </source>
</evidence>